<dbReference type="InterPro" id="IPR019546">
    <property type="entry name" value="TAT_signal_bac_arc"/>
</dbReference>
<dbReference type="Gene3D" id="3.20.20.150">
    <property type="entry name" value="Divalent-metal-dependent TIM barrel enzymes"/>
    <property type="match status" value="1"/>
</dbReference>
<dbReference type="PROSITE" id="PS51318">
    <property type="entry name" value="TAT"/>
    <property type="match status" value="1"/>
</dbReference>
<proteinExistence type="predicted"/>
<dbReference type="EMBL" id="BJYV01000037">
    <property type="protein sequence ID" value="GEO24103.1"/>
    <property type="molecule type" value="Genomic_DNA"/>
</dbReference>
<dbReference type="AlphaFoldDB" id="A0A512CIR6"/>
<evidence type="ECO:0000313" key="3">
    <source>
        <dbReference type="Proteomes" id="UP000321301"/>
    </source>
</evidence>
<accession>A0A512CIR6</accession>
<reference evidence="2 3" key="1">
    <citation type="submission" date="2019-07" db="EMBL/GenBank/DDBJ databases">
        <title>Whole genome shotgun sequence of Cyclobacterium qasimii NBRC 106168.</title>
        <authorList>
            <person name="Hosoyama A."/>
            <person name="Uohara A."/>
            <person name="Ohji S."/>
            <person name="Ichikawa N."/>
        </authorList>
    </citation>
    <scope>NUCLEOTIDE SEQUENCE [LARGE SCALE GENOMIC DNA]</scope>
    <source>
        <strain evidence="2 3">NBRC 106168</strain>
    </source>
</reference>
<name>A0A512CIR6_9BACT</name>
<feature type="domain" description="Xylose isomerase-like TIM barrel" evidence="1">
    <location>
        <begin position="83"/>
        <end position="292"/>
    </location>
</feature>
<dbReference type="NCBIfam" id="TIGR01409">
    <property type="entry name" value="TAT_signal_seq"/>
    <property type="match status" value="1"/>
</dbReference>
<dbReference type="InterPro" id="IPR050312">
    <property type="entry name" value="IolE/XylAMocC-like"/>
</dbReference>
<gene>
    <name evidence="2" type="ORF">CQA01_46370</name>
</gene>
<comment type="caution">
    <text evidence="2">The sequence shown here is derived from an EMBL/GenBank/DDBJ whole genome shotgun (WGS) entry which is preliminary data.</text>
</comment>
<dbReference type="InterPro" id="IPR006311">
    <property type="entry name" value="TAT_signal"/>
</dbReference>
<dbReference type="InterPro" id="IPR013022">
    <property type="entry name" value="Xyl_isomerase-like_TIM-brl"/>
</dbReference>
<dbReference type="Proteomes" id="UP000321301">
    <property type="component" value="Unassembled WGS sequence"/>
</dbReference>
<evidence type="ECO:0000313" key="2">
    <source>
        <dbReference type="EMBL" id="GEO24103.1"/>
    </source>
</evidence>
<dbReference type="InterPro" id="IPR036237">
    <property type="entry name" value="Xyl_isomerase-like_sf"/>
</dbReference>
<keyword evidence="3" id="KW-1185">Reference proteome</keyword>
<sequence length="313" mass="35481">MKTMDNTNPENEIIKNDSSRRDFLKTAGLGMAGMGLISPSLSHGAEFAEGLKKKKVEMAIATITMDGFGDMNFEKAFHYLPQLPYKNVEFNCWYGRNLTPNGLRSIKERCKQHKLRPICIQGTSFGADRNIIKDVTHKLWNMEAAKQLGCRRVKFTGGGRGKVGGLEAIIKVLKEITPAAEEMDMLILVENHANNNLENIEDYDRIFQAIDSPNVGMCMDNAHFDGANVDLMEVVERFHSKILHMDLKDTVEMGIHKVVNFGEGVTKNDAVIQKMLEHGYEGYLVIEMVRTDHEADFVKDLTRAYNLFEKYER</sequence>
<dbReference type="SUPFAM" id="SSF51658">
    <property type="entry name" value="Xylose isomerase-like"/>
    <property type="match status" value="1"/>
</dbReference>
<protein>
    <recommendedName>
        <fullName evidence="1">Xylose isomerase-like TIM barrel domain-containing protein</fullName>
    </recommendedName>
</protein>
<evidence type="ECO:0000259" key="1">
    <source>
        <dbReference type="Pfam" id="PF01261"/>
    </source>
</evidence>
<dbReference type="Pfam" id="PF01261">
    <property type="entry name" value="AP_endonuc_2"/>
    <property type="match status" value="1"/>
</dbReference>
<dbReference type="PANTHER" id="PTHR12110">
    <property type="entry name" value="HYDROXYPYRUVATE ISOMERASE"/>
    <property type="match status" value="1"/>
</dbReference>
<organism evidence="2 3">
    <name type="scientific">Cyclobacterium qasimii</name>
    <dbReference type="NCBI Taxonomy" id="1350429"/>
    <lineage>
        <taxon>Bacteria</taxon>
        <taxon>Pseudomonadati</taxon>
        <taxon>Bacteroidota</taxon>
        <taxon>Cytophagia</taxon>
        <taxon>Cytophagales</taxon>
        <taxon>Cyclobacteriaceae</taxon>
        <taxon>Cyclobacterium</taxon>
    </lineage>
</organism>